<dbReference type="Proteomes" id="UP000605986">
    <property type="component" value="Unassembled WGS sequence"/>
</dbReference>
<feature type="region of interest" description="Disordered" evidence="1">
    <location>
        <begin position="219"/>
        <end position="296"/>
    </location>
</feature>
<sequence length="296" mass="34818">MLAMKKLIAENPEPTMLTRNGNPSEVPPINKPAPWTWKCRRCRRIYKFSVIRRCLSCTATTRLGLSYRSREDREEIFKEQCQTQPTHEFDWEFWPIHNDWRRFRSAYEADPREWRRRTMRDLTGLKGGDRRVQKRGVERQRRQEITEGRLERMLSATWNCEKDCDYPWQCFTERCEWTQRTPQAVVASGLEGDVRRVAGGFDDKLPLCNLLPEFEAGVTVEGELGDEVETEEDEASDEDEADDEDEAGEDEAGDEEDSGNEDEAPGAREDTPFPYGFDPEELEERRAQNRRRLWQR</sequence>
<dbReference type="AlphaFoldDB" id="A0A8H4JM22"/>
<gene>
    <name evidence="2" type="ORF">F53441_13891</name>
</gene>
<reference evidence="2" key="1">
    <citation type="submission" date="2020-01" db="EMBL/GenBank/DDBJ databases">
        <title>Identification and distribution of gene clusters putatively required for synthesis of sphingolipid metabolism inhibitors in phylogenetically diverse species of the filamentous fungus Fusarium.</title>
        <authorList>
            <person name="Kim H.-S."/>
            <person name="Busman M."/>
            <person name="Brown D.W."/>
            <person name="Divon H."/>
            <person name="Uhlig S."/>
            <person name="Proctor R.H."/>
        </authorList>
    </citation>
    <scope>NUCLEOTIDE SEQUENCE</scope>
    <source>
        <strain evidence="2">NRRL 53441</strain>
    </source>
</reference>
<dbReference type="EMBL" id="JAADJG010000962">
    <property type="protein sequence ID" value="KAF4431837.1"/>
    <property type="molecule type" value="Genomic_DNA"/>
</dbReference>
<organism evidence="2 3">
    <name type="scientific">Fusarium austroafricanum</name>
    <dbReference type="NCBI Taxonomy" id="2364996"/>
    <lineage>
        <taxon>Eukaryota</taxon>
        <taxon>Fungi</taxon>
        <taxon>Dikarya</taxon>
        <taxon>Ascomycota</taxon>
        <taxon>Pezizomycotina</taxon>
        <taxon>Sordariomycetes</taxon>
        <taxon>Hypocreomycetidae</taxon>
        <taxon>Hypocreales</taxon>
        <taxon>Nectriaceae</taxon>
        <taxon>Fusarium</taxon>
        <taxon>Fusarium concolor species complex</taxon>
    </lineage>
</organism>
<dbReference type="OrthoDB" id="5396104at2759"/>
<accession>A0A8H4JM22</accession>
<evidence type="ECO:0000313" key="2">
    <source>
        <dbReference type="EMBL" id="KAF4431837.1"/>
    </source>
</evidence>
<proteinExistence type="predicted"/>
<evidence type="ECO:0000313" key="3">
    <source>
        <dbReference type="Proteomes" id="UP000605986"/>
    </source>
</evidence>
<comment type="caution">
    <text evidence="2">The sequence shown here is derived from an EMBL/GenBank/DDBJ whole genome shotgun (WGS) entry which is preliminary data.</text>
</comment>
<name>A0A8H4JM22_9HYPO</name>
<keyword evidence="3" id="KW-1185">Reference proteome</keyword>
<protein>
    <submittedName>
        <fullName evidence="2">Uncharacterized protein</fullName>
    </submittedName>
</protein>
<evidence type="ECO:0000256" key="1">
    <source>
        <dbReference type="SAM" id="MobiDB-lite"/>
    </source>
</evidence>
<feature type="compositionally biased region" description="Acidic residues" evidence="1">
    <location>
        <begin position="223"/>
        <end position="264"/>
    </location>
</feature>